<gene>
    <name evidence="7" type="ORF">SCARUB_03117</name>
</gene>
<dbReference type="InterPro" id="IPR036909">
    <property type="entry name" value="Cyt_c-like_dom_sf"/>
</dbReference>
<dbReference type="PROSITE" id="PS51007">
    <property type="entry name" value="CYTC"/>
    <property type="match status" value="1"/>
</dbReference>
<evidence type="ECO:0000256" key="2">
    <source>
        <dbReference type="ARBA" id="ARBA00022723"/>
    </source>
</evidence>
<dbReference type="GO" id="GO:0009055">
    <property type="term" value="F:electron transfer activity"/>
    <property type="evidence" value="ECO:0007669"/>
    <property type="project" value="InterPro"/>
</dbReference>
<keyword evidence="5" id="KW-1133">Transmembrane helix</keyword>
<dbReference type="EMBL" id="MAYW01000096">
    <property type="protein sequence ID" value="ODS31759.1"/>
    <property type="molecule type" value="Genomic_DNA"/>
</dbReference>
<comment type="caution">
    <text evidence="7">The sequence shown here is derived from an EMBL/GenBank/DDBJ whole genome shotgun (WGS) entry which is preliminary data.</text>
</comment>
<keyword evidence="5" id="KW-0812">Transmembrane</keyword>
<dbReference type="Proteomes" id="UP000094056">
    <property type="component" value="Unassembled WGS sequence"/>
</dbReference>
<reference evidence="7 8" key="1">
    <citation type="submission" date="2016-07" db="EMBL/GenBank/DDBJ databases">
        <title>Draft genome of Scalindua rubra, obtained from a brine-seawater interface in the Red Sea, sheds light on salt adaptation in anammox bacteria.</title>
        <authorList>
            <person name="Speth D.R."/>
            <person name="Lagkouvardos I."/>
            <person name="Wang Y."/>
            <person name="Qian P.-Y."/>
            <person name="Dutilh B.E."/>
            <person name="Jetten M.S."/>
        </authorList>
    </citation>
    <scope>NUCLEOTIDE SEQUENCE [LARGE SCALE GENOMIC DNA]</scope>
    <source>
        <strain evidence="7">BSI-1</strain>
    </source>
</reference>
<evidence type="ECO:0000313" key="8">
    <source>
        <dbReference type="Proteomes" id="UP000094056"/>
    </source>
</evidence>
<evidence type="ECO:0000313" key="7">
    <source>
        <dbReference type="EMBL" id="ODS31759.1"/>
    </source>
</evidence>
<organism evidence="7 8">
    <name type="scientific">Candidatus Scalindua rubra</name>
    <dbReference type="NCBI Taxonomy" id="1872076"/>
    <lineage>
        <taxon>Bacteria</taxon>
        <taxon>Pseudomonadati</taxon>
        <taxon>Planctomycetota</taxon>
        <taxon>Candidatus Brocadiia</taxon>
        <taxon>Candidatus Brocadiales</taxon>
        <taxon>Candidatus Scalinduaceae</taxon>
        <taxon>Candidatus Scalindua</taxon>
    </lineage>
</organism>
<evidence type="ECO:0000256" key="5">
    <source>
        <dbReference type="SAM" id="Phobius"/>
    </source>
</evidence>
<dbReference type="SUPFAM" id="SSF46626">
    <property type="entry name" value="Cytochrome c"/>
    <property type="match status" value="1"/>
</dbReference>
<name>A0A1E3X866_9BACT</name>
<dbReference type="AlphaFoldDB" id="A0A1E3X866"/>
<keyword evidence="3 4" id="KW-0408">Iron</keyword>
<sequence length="148" mass="16958">MEKYRLIKDCFTAYSFVFIIVFAFFISQQVAYSKPGHGEPPEHAQRFKVKEPFEIRNGKVIYLEHCAPCHGDTGKGDGKYYASGLEPRPRDFTNPGFMNQTKDEYLIEVIRKGTAAFGKSSYCPPWGATLKEDEKIKNVVAFLRTLYK</sequence>
<evidence type="ECO:0000259" key="6">
    <source>
        <dbReference type="PROSITE" id="PS51007"/>
    </source>
</evidence>
<keyword evidence="1 4" id="KW-0349">Heme</keyword>
<evidence type="ECO:0000256" key="1">
    <source>
        <dbReference type="ARBA" id="ARBA00022617"/>
    </source>
</evidence>
<keyword evidence="2 4" id="KW-0479">Metal-binding</keyword>
<keyword evidence="5" id="KW-0472">Membrane</keyword>
<proteinExistence type="predicted"/>
<evidence type="ECO:0000256" key="3">
    <source>
        <dbReference type="ARBA" id="ARBA00023004"/>
    </source>
</evidence>
<feature type="transmembrane region" description="Helical" evidence="5">
    <location>
        <begin position="12"/>
        <end position="32"/>
    </location>
</feature>
<evidence type="ECO:0000256" key="4">
    <source>
        <dbReference type="PROSITE-ProRule" id="PRU00433"/>
    </source>
</evidence>
<dbReference type="GO" id="GO:0046872">
    <property type="term" value="F:metal ion binding"/>
    <property type="evidence" value="ECO:0007669"/>
    <property type="project" value="UniProtKB-KW"/>
</dbReference>
<dbReference type="Pfam" id="PF13442">
    <property type="entry name" value="Cytochrome_CBB3"/>
    <property type="match status" value="1"/>
</dbReference>
<dbReference type="Gene3D" id="1.10.760.10">
    <property type="entry name" value="Cytochrome c-like domain"/>
    <property type="match status" value="1"/>
</dbReference>
<protein>
    <recommendedName>
        <fullName evidence="6">Cytochrome c domain-containing protein</fullName>
    </recommendedName>
</protein>
<dbReference type="GO" id="GO:0020037">
    <property type="term" value="F:heme binding"/>
    <property type="evidence" value="ECO:0007669"/>
    <property type="project" value="InterPro"/>
</dbReference>
<dbReference type="InterPro" id="IPR009056">
    <property type="entry name" value="Cyt_c-like_dom"/>
</dbReference>
<accession>A0A1E3X866</accession>
<feature type="domain" description="Cytochrome c" evidence="6">
    <location>
        <begin position="53"/>
        <end position="147"/>
    </location>
</feature>